<evidence type="ECO:0000313" key="3">
    <source>
        <dbReference type="Proteomes" id="UP000321746"/>
    </source>
</evidence>
<accession>A0A511XLC9</accession>
<dbReference type="Proteomes" id="UP000321746">
    <property type="component" value="Unassembled WGS sequence"/>
</dbReference>
<keyword evidence="3" id="KW-1185">Reference proteome</keyword>
<dbReference type="InterPro" id="IPR002654">
    <property type="entry name" value="Glyco_trans_25"/>
</dbReference>
<comment type="caution">
    <text evidence="2">The sequence shown here is derived from an EMBL/GenBank/DDBJ whole genome shotgun (WGS) entry which is preliminary data.</text>
</comment>
<feature type="domain" description="Glycosyl transferase family 25" evidence="1">
    <location>
        <begin position="59"/>
        <end position="187"/>
    </location>
</feature>
<dbReference type="OrthoDB" id="259382at2"/>
<evidence type="ECO:0000313" key="2">
    <source>
        <dbReference type="EMBL" id="GEN63747.1"/>
    </source>
</evidence>
<dbReference type="RefSeq" id="WP_146888853.1">
    <property type="nucleotide sequence ID" value="NZ_BJYG01000025.1"/>
</dbReference>
<sequence>MSYKIRVISLDRIPWRFEAFVRANPNLPAERVSACDGSGLDIATCVRDGLFADTFGYRAGEMGCAVSHIILWQECAGGSIPFHIAEDDAIIRDDFFRQVHNILSRREDWDIVLWTYNYNWPVALRPASGTGHVVLTGPDSNPAIVARQKEEFQSGLREPALLPLASAAGIGCYSISPKGAARMLDACLPLTQQPARYAINPEVAWINSALDVEMSRYYEKQNAWLAYPPLALMINDESVSTIRGSHCFEAEAL</sequence>
<dbReference type="EMBL" id="BJYG01000025">
    <property type="protein sequence ID" value="GEN63747.1"/>
    <property type="molecule type" value="Genomic_DNA"/>
</dbReference>
<organism evidence="2 3">
    <name type="scientific">Acetobacter oeni</name>
    <dbReference type="NCBI Taxonomy" id="304077"/>
    <lineage>
        <taxon>Bacteria</taxon>
        <taxon>Pseudomonadati</taxon>
        <taxon>Pseudomonadota</taxon>
        <taxon>Alphaproteobacteria</taxon>
        <taxon>Acetobacterales</taxon>
        <taxon>Acetobacteraceae</taxon>
        <taxon>Acetobacter</taxon>
    </lineage>
</organism>
<gene>
    <name evidence="2" type="ORF">AOE01nite_19710</name>
</gene>
<reference evidence="2 3" key="1">
    <citation type="submission" date="2019-07" db="EMBL/GenBank/DDBJ databases">
        <title>Whole genome shotgun sequence of Acetobacter oeni NBRC 105207.</title>
        <authorList>
            <person name="Hosoyama A."/>
            <person name="Uohara A."/>
            <person name="Ohji S."/>
            <person name="Ichikawa N."/>
        </authorList>
    </citation>
    <scope>NUCLEOTIDE SEQUENCE [LARGE SCALE GENOMIC DNA]</scope>
    <source>
        <strain evidence="2 3">NBRC 105207</strain>
    </source>
</reference>
<proteinExistence type="predicted"/>
<evidence type="ECO:0000259" key="1">
    <source>
        <dbReference type="Pfam" id="PF01755"/>
    </source>
</evidence>
<name>A0A511XLC9_9PROT</name>
<protein>
    <recommendedName>
        <fullName evidence="1">Glycosyl transferase family 25 domain-containing protein</fullName>
    </recommendedName>
</protein>
<dbReference type="Pfam" id="PF01755">
    <property type="entry name" value="Glyco_transf_25"/>
    <property type="match status" value="1"/>
</dbReference>
<dbReference type="AlphaFoldDB" id="A0A511XLC9"/>